<dbReference type="InterPro" id="IPR036388">
    <property type="entry name" value="WH-like_DNA-bd_sf"/>
</dbReference>
<dbReference type="Proteomes" id="UP000281118">
    <property type="component" value="Unassembled WGS sequence"/>
</dbReference>
<evidence type="ECO:0000256" key="4">
    <source>
        <dbReference type="ARBA" id="ARBA00023163"/>
    </source>
</evidence>
<dbReference type="InterPro" id="IPR005119">
    <property type="entry name" value="LysR_subst-bd"/>
</dbReference>
<proteinExistence type="inferred from homology"/>
<dbReference type="GO" id="GO:0003677">
    <property type="term" value="F:DNA binding"/>
    <property type="evidence" value="ECO:0007669"/>
    <property type="project" value="UniProtKB-KW"/>
</dbReference>
<evidence type="ECO:0000313" key="6">
    <source>
        <dbReference type="EMBL" id="RUR66010.1"/>
    </source>
</evidence>
<sequence length="313" mass="34565">MAQRDIRSLDVGMLRTFDALMRERSVSRAATRLFLSQPAVSASLNRLRDTFGDPLFTRTAHGVEPTARAQALAGQVERVLADLSAMLEPGEGFDPAGSQRIFRISGGDYASHLLLPRLANELVACGSRVRIYWETSSFLTLTERLRKGDFDIAVLPRLQPPSDCESELLYEDRYVVAVRLGHPTMTQQATLDDFCDAPHVFLGYGSSALDDLIDQVLARLGRTRTMSVAMTSFGQIVDLLAQTDHVAVMPLRVAERFRHLLAVHPLPFELQGYRSVVCWNRRSNSDAGVLWLKDALLRIGRDAPAEGAAASGL</sequence>
<comment type="similarity">
    <text evidence="1">Belongs to the LysR transcriptional regulatory family.</text>
</comment>
<evidence type="ECO:0000313" key="7">
    <source>
        <dbReference type="Proteomes" id="UP000281118"/>
    </source>
</evidence>
<dbReference type="RefSeq" id="WP_126019236.1">
    <property type="nucleotide sequence ID" value="NZ_RXFT01000001.1"/>
</dbReference>
<evidence type="ECO:0000256" key="1">
    <source>
        <dbReference type="ARBA" id="ARBA00009437"/>
    </source>
</evidence>
<dbReference type="PANTHER" id="PTHR30118">
    <property type="entry name" value="HTH-TYPE TRANSCRIPTIONAL REGULATOR LEUO-RELATED"/>
    <property type="match status" value="1"/>
</dbReference>
<dbReference type="PROSITE" id="PS50931">
    <property type="entry name" value="HTH_LYSR"/>
    <property type="match status" value="1"/>
</dbReference>
<dbReference type="Pfam" id="PF03466">
    <property type="entry name" value="LysR_substrate"/>
    <property type="match status" value="1"/>
</dbReference>
<keyword evidence="4" id="KW-0804">Transcription</keyword>
<protein>
    <submittedName>
        <fullName evidence="6">LysR family transcriptional regulator</fullName>
    </submittedName>
</protein>
<name>A0A3S0XPH1_9BURK</name>
<dbReference type="InterPro" id="IPR050389">
    <property type="entry name" value="LysR-type_TF"/>
</dbReference>
<dbReference type="SUPFAM" id="SSF46785">
    <property type="entry name" value="Winged helix' DNA-binding domain"/>
    <property type="match status" value="1"/>
</dbReference>
<dbReference type="EMBL" id="RXFT01000001">
    <property type="protein sequence ID" value="RUR66010.1"/>
    <property type="molecule type" value="Genomic_DNA"/>
</dbReference>
<dbReference type="InterPro" id="IPR000847">
    <property type="entry name" value="LysR_HTH_N"/>
</dbReference>
<comment type="caution">
    <text evidence="6">The sequence shown here is derived from an EMBL/GenBank/DDBJ whole genome shotgun (WGS) entry which is preliminary data.</text>
</comment>
<accession>A0A3S0XPH1</accession>
<dbReference type="PRINTS" id="PR00039">
    <property type="entry name" value="HTHLYSR"/>
</dbReference>
<dbReference type="PANTHER" id="PTHR30118:SF15">
    <property type="entry name" value="TRANSCRIPTIONAL REGULATORY PROTEIN"/>
    <property type="match status" value="1"/>
</dbReference>
<evidence type="ECO:0000256" key="3">
    <source>
        <dbReference type="ARBA" id="ARBA00023125"/>
    </source>
</evidence>
<dbReference type="SUPFAM" id="SSF53850">
    <property type="entry name" value="Periplasmic binding protein-like II"/>
    <property type="match status" value="1"/>
</dbReference>
<dbReference type="Pfam" id="PF00126">
    <property type="entry name" value="HTH_1"/>
    <property type="match status" value="1"/>
</dbReference>
<dbReference type="InterPro" id="IPR036390">
    <property type="entry name" value="WH_DNA-bd_sf"/>
</dbReference>
<dbReference type="GO" id="GO:0003700">
    <property type="term" value="F:DNA-binding transcription factor activity"/>
    <property type="evidence" value="ECO:0007669"/>
    <property type="project" value="InterPro"/>
</dbReference>
<keyword evidence="3" id="KW-0238">DNA-binding</keyword>
<dbReference type="Gene3D" id="3.40.190.10">
    <property type="entry name" value="Periplasmic binding protein-like II"/>
    <property type="match status" value="2"/>
</dbReference>
<dbReference type="InterPro" id="IPR037402">
    <property type="entry name" value="YidZ_PBP2"/>
</dbReference>
<dbReference type="Gene3D" id="1.10.10.10">
    <property type="entry name" value="Winged helix-like DNA-binding domain superfamily/Winged helix DNA-binding domain"/>
    <property type="match status" value="1"/>
</dbReference>
<reference evidence="6 7" key="1">
    <citation type="submission" date="2018-12" db="EMBL/GenBank/DDBJ databases">
        <title>The genome sequences of Variovorax guangxiensis DSM 27352.</title>
        <authorList>
            <person name="Gao J."/>
            <person name="Sun J."/>
        </authorList>
    </citation>
    <scope>NUCLEOTIDE SEQUENCE [LARGE SCALE GENOMIC DNA]</scope>
    <source>
        <strain evidence="6 7">DSM 27352</strain>
    </source>
</reference>
<evidence type="ECO:0000259" key="5">
    <source>
        <dbReference type="PROSITE" id="PS50931"/>
    </source>
</evidence>
<keyword evidence="2" id="KW-0805">Transcription regulation</keyword>
<dbReference type="OrthoDB" id="8523210at2"/>
<feature type="domain" description="HTH lysR-type" evidence="5">
    <location>
        <begin position="14"/>
        <end position="66"/>
    </location>
</feature>
<dbReference type="CDD" id="cd08417">
    <property type="entry name" value="PBP2_Nitroaromatics_like"/>
    <property type="match status" value="1"/>
</dbReference>
<gene>
    <name evidence="6" type="ORF">EJP67_02955</name>
</gene>
<organism evidence="6 7">
    <name type="scientific">Variovorax guangxiensis</name>
    <dbReference type="NCBI Taxonomy" id="1775474"/>
    <lineage>
        <taxon>Bacteria</taxon>
        <taxon>Pseudomonadati</taxon>
        <taxon>Pseudomonadota</taxon>
        <taxon>Betaproteobacteria</taxon>
        <taxon>Burkholderiales</taxon>
        <taxon>Comamonadaceae</taxon>
        <taxon>Variovorax</taxon>
    </lineage>
</organism>
<evidence type="ECO:0000256" key="2">
    <source>
        <dbReference type="ARBA" id="ARBA00023015"/>
    </source>
</evidence>
<dbReference type="AlphaFoldDB" id="A0A3S0XPH1"/>